<feature type="non-terminal residue" evidence="3">
    <location>
        <position position="1"/>
    </location>
</feature>
<feature type="domain" description="Cation-transporting P-type ATPase C-terminal" evidence="2">
    <location>
        <begin position="6"/>
        <end position="113"/>
    </location>
</feature>
<feature type="transmembrane region" description="Helical" evidence="1">
    <location>
        <begin position="62"/>
        <end position="88"/>
    </location>
</feature>
<feature type="transmembrane region" description="Helical" evidence="1">
    <location>
        <begin position="94"/>
        <end position="114"/>
    </location>
</feature>
<dbReference type="Proteomes" id="UP001597024">
    <property type="component" value="Unassembled WGS sequence"/>
</dbReference>
<keyword evidence="1" id="KW-0472">Membrane</keyword>
<evidence type="ECO:0000313" key="4">
    <source>
        <dbReference type="Proteomes" id="UP001597024"/>
    </source>
</evidence>
<name>A0ABW3DWK0_9ACTN</name>
<dbReference type="InterPro" id="IPR006068">
    <property type="entry name" value="ATPase_P-typ_cation-transptr_C"/>
</dbReference>
<accession>A0ABW3DWK0</accession>
<reference evidence="4" key="1">
    <citation type="journal article" date="2019" name="Int. J. Syst. Evol. Microbiol.">
        <title>The Global Catalogue of Microorganisms (GCM) 10K type strain sequencing project: providing services to taxonomists for standard genome sequencing and annotation.</title>
        <authorList>
            <consortium name="The Broad Institute Genomics Platform"/>
            <consortium name="The Broad Institute Genome Sequencing Center for Infectious Disease"/>
            <person name="Wu L."/>
            <person name="Ma J."/>
        </authorList>
    </citation>
    <scope>NUCLEOTIDE SEQUENCE [LARGE SCALE GENOMIC DNA]</scope>
    <source>
        <strain evidence="4">CCUG 62974</strain>
    </source>
</reference>
<evidence type="ECO:0000313" key="3">
    <source>
        <dbReference type="EMBL" id="MFD0888169.1"/>
    </source>
</evidence>
<keyword evidence="1" id="KW-1133">Transmembrane helix</keyword>
<evidence type="ECO:0000256" key="1">
    <source>
        <dbReference type="SAM" id="Phobius"/>
    </source>
</evidence>
<comment type="caution">
    <text evidence="3">The sequence shown here is derived from an EMBL/GenBank/DDBJ whole genome shotgun (WGS) entry which is preliminary data.</text>
</comment>
<keyword evidence="4" id="KW-1185">Reference proteome</keyword>
<protein>
    <submittedName>
        <fullName evidence="3">Cation transporting ATPase C-terminal domain-containing protein</fullName>
    </submittedName>
</protein>
<dbReference type="Pfam" id="PF00689">
    <property type="entry name" value="Cation_ATPase_C"/>
    <property type="match status" value="1"/>
</dbReference>
<proteinExistence type="predicted"/>
<keyword evidence="1" id="KW-0812">Transmembrane</keyword>
<dbReference type="InterPro" id="IPR023298">
    <property type="entry name" value="ATPase_P-typ_TM_dom_sf"/>
</dbReference>
<evidence type="ECO:0000259" key="2">
    <source>
        <dbReference type="Pfam" id="PF00689"/>
    </source>
</evidence>
<sequence>SLGASLTRDIYLRATTTATAASVAWLAGRVTGTRGRANTIALVALISTQLFQTLASGGRDRVVLLAVIASMGVLAASVSIPAVCLFFGCRPLGPVGWGIALGSALAATLAGTAFEHWTRDLSSSVH</sequence>
<dbReference type="SUPFAM" id="SSF81665">
    <property type="entry name" value="Calcium ATPase, transmembrane domain M"/>
    <property type="match status" value="1"/>
</dbReference>
<dbReference type="EMBL" id="JBHTHX010001213">
    <property type="protein sequence ID" value="MFD0888169.1"/>
    <property type="molecule type" value="Genomic_DNA"/>
</dbReference>
<gene>
    <name evidence="3" type="ORF">ACFQ08_26815</name>
</gene>
<organism evidence="3 4">
    <name type="scientific">Streptosporangium algeriense</name>
    <dbReference type="NCBI Taxonomy" id="1682748"/>
    <lineage>
        <taxon>Bacteria</taxon>
        <taxon>Bacillati</taxon>
        <taxon>Actinomycetota</taxon>
        <taxon>Actinomycetes</taxon>
        <taxon>Streptosporangiales</taxon>
        <taxon>Streptosporangiaceae</taxon>
        <taxon>Streptosporangium</taxon>
    </lineage>
</organism>